<dbReference type="Proteomes" id="UP001279734">
    <property type="component" value="Unassembled WGS sequence"/>
</dbReference>
<organism evidence="2 3">
    <name type="scientific">Nepenthes gracilis</name>
    <name type="common">Slender pitcher plant</name>
    <dbReference type="NCBI Taxonomy" id="150966"/>
    <lineage>
        <taxon>Eukaryota</taxon>
        <taxon>Viridiplantae</taxon>
        <taxon>Streptophyta</taxon>
        <taxon>Embryophyta</taxon>
        <taxon>Tracheophyta</taxon>
        <taxon>Spermatophyta</taxon>
        <taxon>Magnoliopsida</taxon>
        <taxon>eudicotyledons</taxon>
        <taxon>Gunneridae</taxon>
        <taxon>Pentapetalae</taxon>
        <taxon>Caryophyllales</taxon>
        <taxon>Nepenthaceae</taxon>
        <taxon>Nepenthes</taxon>
    </lineage>
</organism>
<feature type="transmembrane region" description="Helical" evidence="1">
    <location>
        <begin position="217"/>
        <end position="236"/>
    </location>
</feature>
<feature type="transmembrane region" description="Helical" evidence="1">
    <location>
        <begin position="137"/>
        <end position="154"/>
    </location>
</feature>
<feature type="transmembrane region" description="Helical" evidence="1">
    <location>
        <begin position="109"/>
        <end position="130"/>
    </location>
</feature>
<dbReference type="EMBL" id="BSYO01000004">
    <property type="protein sequence ID" value="GMH03492.1"/>
    <property type="molecule type" value="Genomic_DNA"/>
</dbReference>
<name>A0AAD3XGB7_NEPGR</name>
<reference evidence="2" key="1">
    <citation type="submission" date="2023-05" db="EMBL/GenBank/DDBJ databases">
        <title>Nepenthes gracilis genome sequencing.</title>
        <authorList>
            <person name="Fukushima K."/>
        </authorList>
    </citation>
    <scope>NUCLEOTIDE SEQUENCE</scope>
    <source>
        <strain evidence="2">SING2019-196</strain>
    </source>
</reference>
<proteinExistence type="predicted"/>
<accession>A0AAD3XGB7</accession>
<comment type="caution">
    <text evidence="2">The sequence shown here is derived from an EMBL/GenBank/DDBJ whole genome shotgun (WGS) entry which is preliminary data.</text>
</comment>
<feature type="transmembrane region" description="Helical" evidence="1">
    <location>
        <begin position="84"/>
        <end position="103"/>
    </location>
</feature>
<keyword evidence="1" id="KW-0812">Transmembrane</keyword>
<dbReference type="AlphaFoldDB" id="A0AAD3XGB7"/>
<keyword evidence="3" id="KW-1185">Reference proteome</keyword>
<sequence length="256" mass="27663">MRMEDTINKDTFGHATAESVARIHHSKEELPKFSTWVSCFSCYFDAAYGCRSDCAAGCVVLDVPWVCFLGGLSSWLGSLPRGGLFSLSGAGSLLGLALMLPYYSDGAAGVAGGNRASCCFMGCMVALLQLRALMNQRSMLLASAISTIICFFFWNEEIQFTLVDGIALPMDAMPAFWRLKYCPKTMTKFPLLLFLLCVGGTGVAPLFFKAAGRLGDLLSVINFLLWVVVDGIALLMDADAGYAESGSWRLAYAEGQ</sequence>
<keyword evidence="1" id="KW-0472">Membrane</keyword>
<evidence type="ECO:0000313" key="2">
    <source>
        <dbReference type="EMBL" id="GMH03492.1"/>
    </source>
</evidence>
<evidence type="ECO:0000256" key="1">
    <source>
        <dbReference type="SAM" id="Phobius"/>
    </source>
</evidence>
<gene>
    <name evidence="2" type="ORF">Nepgr_005331</name>
</gene>
<feature type="transmembrane region" description="Helical" evidence="1">
    <location>
        <begin position="191"/>
        <end position="211"/>
    </location>
</feature>
<protein>
    <submittedName>
        <fullName evidence="2">Uncharacterized protein</fullName>
    </submittedName>
</protein>
<evidence type="ECO:0000313" key="3">
    <source>
        <dbReference type="Proteomes" id="UP001279734"/>
    </source>
</evidence>
<keyword evidence="1" id="KW-1133">Transmembrane helix</keyword>